<evidence type="ECO:0000313" key="2">
    <source>
        <dbReference type="Proteomes" id="UP000824988"/>
    </source>
</evidence>
<gene>
    <name evidence="1" type="ORF">MoryE10_31940</name>
</gene>
<dbReference type="EMBL" id="AP019782">
    <property type="protein sequence ID" value="BBL72588.1"/>
    <property type="molecule type" value="Genomic_DNA"/>
</dbReference>
<sequence length="72" mass="8628">MKYFICRPLKKFTSERLCEKVSGKSEEEIPAQCRDCNPEEAQREWRKYEPNEVFSDELYQEFKAVWNEGDAS</sequence>
<organism evidence="1 2">
    <name type="scientific">Methylogaea oryzae</name>
    <dbReference type="NCBI Taxonomy" id="1295382"/>
    <lineage>
        <taxon>Bacteria</taxon>
        <taxon>Pseudomonadati</taxon>
        <taxon>Pseudomonadota</taxon>
        <taxon>Gammaproteobacteria</taxon>
        <taxon>Methylococcales</taxon>
        <taxon>Methylococcaceae</taxon>
        <taxon>Methylogaea</taxon>
    </lineage>
</organism>
<accession>A0A8D4VR89</accession>
<protein>
    <submittedName>
        <fullName evidence="1">Uncharacterized protein</fullName>
    </submittedName>
</protein>
<dbReference type="Proteomes" id="UP000824988">
    <property type="component" value="Chromosome"/>
</dbReference>
<name>A0A8D4VR89_9GAMM</name>
<dbReference type="AlphaFoldDB" id="A0A8D4VR89"/>
<reference evidence="1" key="1">
    <citation type="submission" date="2019-06" db="EMBL/GenBank/DDBJ databases">
        <title>Complete genome sequence of Methylogaea oryzae strain JCM16910.</title>
        <authorList>
            <person name="Asakawa S."/>
        </authorList>
    </citation>
    <scope>NUCLEOTIDE SEQUENCE</scope>
    <source>
        <strain evidence="1">E10</strain>
    </source>
</reference>
<proteinExistence type="predicted"/>
<keyword evidence="2" id="KW-1185">Reference proteome</keyword>
<dbReference type="RefSeq" id="WP_054774278.1">
    <property type="nucleotide sequence ID" value="NZ_AP019782.1"/>
</dbReference>
<evidence type="ECO:0000313" key="1">
    <source>
        <dbReference type="EMBL" id="BBL72588.1"/>
    </source>
</evidence>
<dbReference type="KEGG" id="moz:MoryE10_31940"/>